<evidence type="ECO:0000313" key="2">
    <source>
        <dbReference type="Proteomes" id="UP000325255"/>
    </source>
</evidence>
<dbReference type="Proteomes" id="UP000325255">
    <property type="component" value="Unassembled WGS sequence"/>
</dbReference>
<name>A0A5M6IP32_9PROT</name>
<organism evidence="1 2">
    <name type="scientific">Rhodovastum atsumiense</name>
    <dbReference type="NCBI Taxonomy" id="504468"/>
    <lineage>
        <taxon>Bacteria</taxon>
        <taxon>Pseudomonadati</taxon>
        <taxon>Pseudomonadota</taxon>
        <taxon>Alphaproteobacteria</taxon>
        <taxon>Acetobacterales</taxon>
        <taxon>Acetobacteraceae</taxon>
        <taxon>Rhodovastum</taxon>
    </lineage>
</organism>
<accession>A0A5M6IP32</accession>
<keyword evidence="2" id="KW-1185">Reference proteome</keyword>
<sequence>MPEWHTTRLRATDDAALWASLRAAGLVRDVVNALGVTVTVAANDSVRIDPIPVVTRETGETTTDADGNTVPVTEPVPGAHCNVYSLEPLSDAVLAVLPVVNPEPTTPVRIAA</sequence>
<proteinExistence type="predicted"/>
<comment type="caution">
    <text evidence="1">The sequence shown here is derived from an EMBL/GenBank/DDBJ whole genome shotgun (WGS) entry which is preliminary data.</text>
</comment>
<gene>
    <name evidence="1" type="ORF">F1189_23130</name>
</gene>
<dbReference type="AlphaFoldDB" id="A0A5M6IP32"/>
<reference evidence="1 2" key="1">
    <citation type="submission" date="2019-09" db="EMBL/GenBank/DDBJ databases">
        <title>Genome sequence of Rhodovastum atsumiense, a diverse member of the Acetobacteraceae family of non-sulfur purple photosynthetic bacteria.</title>
        <authorList>
            <person name="Meyer T."/>
            <person name="Kyndt J."/>
        </authorList>
    </citation>
    <scope>NUCLEOTIDE SEQUENCE [LARGE SCALE GENOMIC DNA]</scope>
    <source>
        <strain evidence="1 2">DSM 21279</strain>
    </source>
</reference>
<dbReference type="RefSeq" id="WP_150043281.1">
    <property type="nucleotide sequence ID" value="NZ_OW485608.1"/>
</dbReference>
<evidence type="ECO:0000313" key="1">
    <source>
        <dbReference type="EMBL" id="KAA5609659.1"/>
    </source>
</evidence>
<dbReference type="EMBL" id="VWPK01000046">
    <property type="protein sequence ID" value="KAA5609659.1"/>
    <property type="molecule type" value="Genomic_DNA"/>
</dbReference>
<protein>
    <submittedName>
        <fullName evidence="1">Uncharacterized protein</fullName>
    </submittedName>
</protein>